<name>S3BPH1_OPHP1</name>
<dbReference type="AlphaFoldDB" id="S3BPH1"/>
<keyword evidence="9" id="KW-1185">Reference proteome</keyword>
<dbReference type="VEuPathDB" id="FungiDB:F503_08574"/>
<dbReference type="PANTHER" id="PTHR19359">
    <property type="entry name" value="CYTOCHROME B5"/>
    <property type="match status" value="1"/>
</dbReference>
<keyword evidence="3 5" id="KW-0408">Iron</keyword>
<reference evidence="8 9" key="1">
    <citation type="journal article" date="2013" name="BMC Genomics">
        <title>The genome and transcriptome of the pine saprophyte Ophiostoma piceae, and a comparison with the bark beetle-associated pine pathogen Grosmannia clavigera.</title>
        <authorList>
            <person name="Haridas S."/>
            <person name="Wang Y."/>
            <person name="Lim L."/>
            <person name="Massoumi Alamouti S."/>
            <person name="Jackman S."/>
            <person name="Docking R."/>
            <person name="Robertson G."/>
            <person name="Birol I."/>
            <person name="Bohlmann J."/>
            <person name="Breuil C."/>
        </authorList>
    </citation>
    <scope>NUCLEOTIDE SEQUENCE [LARGE SCALE GENOMIC DNA]</scope>
    <source>
        <strain evidence="8 9">UAMH 11346</strain>
    </source>
</reference>
<evidence type="ECO:0000313" key="9">
    <source>
        <dbReference type="Proteomes" id="UP000016923"/>
    </source>
</evidence>
<feature type="region of interest" description="Disordered" evidence="6">
    <location>
        <begin position="1"/>
        <end position="35"/>
    </location>
</feature>
<dbReference type="eggNOG" id="ENOG502SD20">
    <property type="taxonomic scope" value="Eukaryota"/>
</dbReference>
<evidence type="ECO:0000313" key="8">
    <source>
        <dbReference type="EMBL" id="EPE02262.1"/>
    </source>
</evidence>
<dbReference type="InterPro" id="IPR001199">
    <property type="entry name" value="Cyt_B5-like_heme/steroid-bd"/>
</dbReference>
<dbReference type="OrthoDB" id="260519at2759"/>
<dbReference type="GO" id="GO:0020037">
    <property type="term" value="F:heme binding"/>
    <property type="evidence" value="ECO:0007669"/>
    <property type="project" value="UniProtKB-UniRule"/>
</dbReference>
<evidence type="ECO:0000256" key="3">
    <source>
        <dbReference type="ARBA" id="ARBA00023004"/>
    </source>
</evidence>
<dbReference type="GO" id="GO:0046872">
    <property type="term" value="F:metal ion binding"/>
    <property type="evidence" value="ECO:0007669"/>
    <property type="project" value="UniProtKB-UniRule"/>
</dbReference>
<dbReference type="Gene3D" id="3.10.120.10">
    <property type="entry name" value="Cytochrome b5-like heme/steroid binding domain"/>
    <property type="match status" value="1"/>
</dbReference>
<accession>S3BPH1</accession>
<dbReference type="HOGENOM" id="CLU_117271_1_0_1"/>
<dbReference type="EMBL" id="KE148182">
    <property type="protein sequence ID" value="EPE02262.1"/>
    <property type="molecule type" value="Genomic_DNA"/>
</dbReference>
<dbReference type="PANTHER" id="PTHR19359:SF95">
    <property type="entry name" value="CYTOCHROME B5 TYPE B"/>
    <property type="match status" value="1"/>
</dbReference>
<dbReference type="PROSITE" id="PS00191">
    <property type="entry name" value="CYTOCHROME_B5_1"/>
    <property type="match status" value="1"/>
</dbReference>
<keyword evidence="2 5" id="KW-0479">Metal-binding</keyword>
<evidence type="ECO:0000259" key="7">
    <source>
        <dbReference type="PROSITE" id="PS50255"/>
    </source>
</evidence>
<dbReference type="PROSITE" id="PS50255">
    <property type="entry name" value="CYTOCHROME_B5_2"/>
    <property type="match status" value="1"/>
</dbReference>
<evidence type="ECO:0000256" key="1">
    <source>
        <dbReference type="ARBA" id="ARBA00022617"/>
    </source>
</evidence>
<dbReference type="STRING" id="1262450.S3BPH1"/>
<dbReference type="InterPro" id="IPR050668">
    <property type="entry name" value="Cytochrome_b5"/>
</dbReference>
<feature type="compositionally biased region" description="Polar residues" evidence="6">
    <location>
        <begin position="1"/>
        <end position="26"/>
    </location>
</feature>
<evidence type="ECO:0000256" key="5">
    <source>
        <dbReference type="RuleBase" id="RU362121"/>
    </source>
</evidence>
<dbReference type="Pfam" id="PF00173">
    <property type="entry name" value="Cyt-b5"/>
    <property type="match status" value="1"/>
</dbReference>
<protein>
    <submittedName>
        <fullName evidence="8">Cytochrome b5</fullName>
    </submittedName>
</protein>
<organism evidence="8 9">
    <name type="scientific">Ophiostoma piceae (strain UAMH 11346)</name>
    <name type="common">Sap stain fungus</name>
    <dbReference type="NCBI Taxonomy" id="1262450"/>
    <lineage>
        <taxon>Eukaryota</taxon>
        <taxon>Fungi</taxon>
        <taxon>Dikarya</taxon>
        <taxon>Ascomycota</taxon>
        <taxon>Pezizomycotina</taxon>
        <taxon>Sordariomycetes</taxon>
        <taxon>Sordariomycetidae</taxon>
        <taxon>Ophiostomatales</taxon>
        <taxon>Ophiostomataceae</taxon>
        <taxon>Ophiostoma</taxon>
    </lineage>
</organism>
<sequence>MGWLSQNSPLSYRDSSGQSSGAASTESPREGYTGNGHRCEAYHFVPLSMKDSDLPFIPTSAVQDSATSSRLWIVIDNTIYDCSEFLAIHPGGPDMLRSFRASDCTWQFRRFHSTDTLRQHGQALRIGRTEGVANRFQERPRFVGLTPLGADF</sequence>
<dbReference type="GO" id="GO:0016020">
    <property type="term" value="C:membrane"/>
    <property type="evidence" value="ECO:0007669"/>
    <property type="project" value="TreeGrafter"/>
</dbReference>
<evidence type="ECO:0000256" key="2">
    <source>
        <dbReference type="ARBA" id="ARBA00022723"/>
    </source>
</evidence>
<proteinExistence type="inferred from homology"/>
<dbReference type="InterPro" id="IPR018506">
    <property type="entry name" value="Cyt_B5_heme-BS"/>
</dbReference>
<evidence type="ECO:0000256" key="6">
    <source>
        <dbReference type="SAM" id="MobiDB-lite"/>
    </source>
</evidence>
<dbReference type="InterPro" id="IPR036400">
    <property type="entry name" value="Cyt_B5-like_heme/steroid_sf"/>
</dbReference>
<feature type="domain" description="Cytochrome b5 heme-binding" evidence="7">
    <location>
        <begin position="54"/>
        <end position="130"/>
    </location>
</feature>
<dbReference type="SUPFAM" id="SSF55856">
    <property type="entry name" value="Cytochrome b5-like heme/steroid binding domain"/>
    <property type="match status" value="1"/>
</dbReference>
<dbReference type="OMA" id="EDCSWQF"/>
<gene>
    <name evidence="8" type="ORF">F503_08574</name>
</gene>
<comment type="similarity">
    <text evidence="4 5">Belongs to the cytochrome b5 family.</text>
</comment>
<keyword evidence="1 5" id="KW-0349">Heme</keyword>
<dbReference type="Proteomes" id="UP000016923">
    <property type="component" value="Unassembled WGS sequence"/>
</dbReference>
<evidence type="ECO:0000256" key="4">
    <source>
        <dbReference type="ARBA" id="ARBA00038168"/>
    </source>
</evidence>
<dbReference type="SMART" id="SM01117">
    <property type="entry name" value="Cyt-b5"/>
    <property type="match status" value="1"/>
</dbReference>